<gene>
    <name evidence="2" type="ORF">Ahy_B06g081062</name>
</gene>
<name>A0A444YJZ1_ARAHY</name>
<keyword evidence="3" id="KW-1185">Reference proteome</keyword>
<comment type="caution">
    <text evidence="2">The sequence shown here is derived from an EMBL/GenBank/DDBJ whole genome shotgun (WGS) entry which is preliminary data.</text>
</comment>
<reference evidence="2 3" key="1">
    <citation type="submission" date="2019-01" db="EMBL/GenBank/DDBJ databases">
        <title>Sequencing of cultivated peanut Arachis hypogaea provides insights into genome evolution and oil improvement.</title>
        <authorList>
            <person name="Chen X."/>
        </authorList>
    </citation>
    <scope>NUCLEOTIDE SEQUENCE [LARGE SCALE GENOMIC DNA]</scope>
    <source>
        <strain evidence="3">cv. Fuhuasheng</strain>
        <tissue evidence="2">Leaves</tissue>
    </source>
</reference>
<protein>
    <submittedName>
        <fullName evidence="2">Uncharacterized protein</fullName>
    </submittedName>
</protein>
<evidence type="ECO:0000313" key="3">
    <source>
        <dbReference type="Proteomes" id="UP000289738"/>
    </source>
</evidence>
<dbReference type="AlphaFoldDB" id="A0A444YJZ1"/>
<dbReference type="STRING" id="3818.A0A444YJZ1"/>
<dbReference type="Proteomes" id="UP000289738">
    <property type="component" value="Chromosome B06"/>
</dbReference>
<organism evidence="2 3">
    <name type="scientific">Arachis hypogaea</name>
    <name type="common">Peanut</name>
    <dbReference type="NCBI Taxonomy" id="3818"/>
    <lineage>
        <taxon>Eukaryota</taxon>
        <taxon>Viridiplantae</taxon>
        <taxon>Streptophyta</taxon>
        <taxon>Embryophyta</taxon>
        <taxon>Tracheophyta</taxon>
        <taxon>Spermatophyta</taxon>
        <taxon>Magnoliopsida</taxon>
        <taxon>eudicotyledons</taxon>
        <taxon>Gunneridae</taxon>
        <taxon>Pentapetalae</taxon>
        <taxon>rosids</taxon>
        <taxon>fabids</taxon>
        <taxon>Fabales</taxon>
        <taxon>Fabaceae</taxon>
        <taxon>Papilionoideae</taxon>
        <taxon>50 kb inversion clade</taxon>
        <taxon>dalbergioids sensu lato</taxon>
        <taxon>Dalbergieae</taxon>
        <taxon>Pterocarpus clade</taxon>
        <taxon>Arachis</taxon>
    </lineage>
</organism>
<feature type="compositionally biased region" description="Basic and acidic residues" evidence="1">
    <location>
        <begin position="169"/>
        <end position="191"/>
    </location>
</feature>
<dbReference type="OrthoDB" id="1746984at2759"/>
<proteinExistence type="predicted"/>
<dbReference type="EMBL" id="SDMP01000016">
    <property type="protein sequence ID" value="RYR02246.1"/>
    <property type="molecule type" value="Genomic_DNA"/>
</dbReference>
<accession>A0A444YJZ1</accession>
<sequence>MAHSHTNTLIRKQRDLLLVATGHIVATGHHHHTAPCVVVERTASSPPSVARCTASSRVGAPCASVVVVAFSPGVARGCCCLAVCVIAVGEDVVNPGKCEKARLKEMQKMKKQKLQEILDAQNAAIDADMNNKGKGRLKYLLQQTKLFAHFVKGEQSSQKTRGRGRHASKVTEEEKNEEYLKEEKIEGLPTY</sequence>
<evidence type="ECO:0000313" key="2">
    <source>
        <dbReference type="EMBL" id="RYR02246.1"/>
    </source>
</evidence>
<feature type="region of interest" description="Disordered" evidence="1">
    <location>
        <begin position="153"/>
        <end position="191"/>
    </location>
</feature>
<evidence type="ECO:0000256" key="1">
    <source>
        <dbReference type="SAM" id="MobiDB-lite"/>
    </source>
</evidence>